<gene>
    <name evidence="4" type="ORF">SAMN05216352_101250</name>
</gene>
<protein>
    <submittedName>
        <fullName evidence="4">2-octaprenylphenol hydroxylase</fullName>
    </submittedName>
</protein>
<dbReference type="STRING" id="930129.SAMN05216352_101250"/>
<evidence type="ECO:0000259" key="3">
    <source>
        <dbReference type="PROSITE" id="PS50011"/>
    </source>
</evidence>
<dbReference type="PANTHER" id="PTHR10566">
    <property type="entry name" value="CHAPERONE-ACTIVITY OF BC1 COMPLEX CABC1 -RELATED"/>
    <property type="match status" value="1"/>
</dbReference>
<dbReference type="InterPro" id="IPR050154">
    <property type="entry name" value="UbiB_kinase"/>
</dbReference>
<dbReference type="OrthoDB" id="9795390at2"/>
<dbReference type="InterPro" id="IPR000719">
    <property type="entry name" value="Prot_kinase_dom"/>
</dbReference>
<dbReference type="EMBL" id="FNDU01000001">
    <property type="protein sequence ID" value="SDH42513.1"/>
    <property type="molecule type" value="Genomic_DNA"/>
</dbReference>
<dbReference type="PROSITE" id="PS50011">
    <property type="entry name" value="PROTEIN_KINASE_DOM"/>
    <property type="match status" value="1"/>
</dbReference>
<dbReference type="PANTHER" id="PTHR10566:SF113">
    <property type="entry name" value="PROTEIN ACTIVITY OF BC1 COMPLEX KINASE 7, CHLOROPLASTIC"/>
    <property type="match status" value="1"/>
</dbReference>
<evidence type="ECO:0000313" key="5">
    <source>
        <dbReference type="Proteomes" id="UP000199017"/>
    </source>
</evidence>
<dbReference type="SUPFAM" id="SSF56112">
    <property type="entry name" value="Protein kinase-like (PK-like)"/>
    <property type="match status" value="1"/>
</dbReference>
<organism evidence="4 5">
    <name type="scientific">Alteribacillus bidgolensis</name>
    <dbReference type="NCBI Taxonomy" id="930129"/>
    <lineage>
        <taxon>Bacteria</taxon>
        <taxon>Bacillati</taxon>
        <taxon>Bacillota</taxon>
        <taxon>Bacilli</taxon>
        <taxon>Bacillales</taxon>
        <taxon>Bacillaceae</taxon>
        <taxon>Alteribacillus</taxon>
    </lineage>
</organism>
<dbReference type="RefSeq" id="WP_091579765.1">
    <property type="nucleotide sequence ID" value="NZ_FNDU01000001.1"/>
</dbReference>
<evidence type="ECO:0000313" key="4">
    <source>
        <dbReference type="EMBL" id="SDH42513.1"/>
    </source>
</evidence>
<feature type="transmembrane region" description="Helical" evidence="2">
    <location>
        <begin position="499"/>
        <end position="521"/>
    </location>
</feature>
<keyword evidence="5" id="KW-1185">Reference proteome</keyword>
<feature type="transmembrane region" description="Helical" evidence="2">
    <location>
        <begin position="533"/>
        <end position="553"/>
    </location>
</feature>
<accession>A0A1G8CBA5</accession>
<dbReference type="AlphaFoldDB" id="A0A1G8CBA5"/>
<feature type="domain" description="Protein kinase" evidence="3">
    <location>
        <begin position="126"/>
        <end position="447"/>
    </location>
</feature>
<evidence type="ECO:0000256" key="2">
    <source>
        <dbReference type="SAM" id="Phobius"/>
    </source>
</evidence>
<reference evidence="4 5" key="1">
    <citation type="submission" date="2016-10" db="EMBL/GenBank/DDBJ databases">
        <authorList>
            <person name="de Groot N.N."/>
        </authorList>
    </citation>
    <scope>NUCLEOTIDE SEQUENCE [LARGE SCALE GENOMIC DNA]</scope>
    <source>
        <strain evidence="5">P4B,CCM 7963,CECT 7998,DSM 25260,IBRC-M 10614,KCTC 13821</strain>
    </source>
</reference>
<keyword evidence="2" id="KW-0812">Transmembrane</keyword>
<dbReference type="InterPro" id="IPR004147">
    <property type="entry name" value="ABC1_dom"/>
</dbReference>
<dbReference type="Proteomes" id="UP000199017">
    <property type="component" value="Unassembled WGS sequence"/>
</dbReference>
<dbReference type="Pfam" id="PF03109">
    <property type="entry name" value="ABC1"/>
    <property type="match status" value="1"/>
</dbReference>
<proteinExistence type="inferred from homology"/>
<evidence type="ECO:0000256" key="1">
    <source>
        <dbReference type="ARBA" id="ARBA00009670"/>
    </source>
</evidence>
<name>A0A1G8CBA5_9BACI</name>
<dbReference type="GO" id="GO:0005524">
    <property type="term" value="F:ATP binding"/>
    <property type="evidence" value="ECO:0007669"/>
    <property type="project" value="InterPro"/>
</dbReference>
<keyword evidence="2" id="KW-1133">Transmembrane helix</keyword>
<sequence>MALTRGLKHANRYRKIAATLARHGFGYILQEVGLFHILSLPKRLAADSKDVNTHSIGKRVRLVVEELGPTFIKLGQLISTRKDIFPPSIIEELEKLQDEVPPFPFEYSKQIIENDLSCSLNDVFSHFCEEPLAAASIGQVHYAVLHDGREAAVKVSRPNIKEIMEKDIDILRDLAKLFTQRFHWARYYRLQDIIEEYVDAIRDEVDYYVEARNTEKMKNNMAGFSKIEIPDVLEDYSSRRILTMSFSRGVKLSELRDTKKDFNKKGLARTLTDSFLHQVLVNGFFHSDPHPGNIIFTGYDTAAFIDFGQIGRLNKAMRKQFINYIIAMTKKQPDLVASAIYDMADIPNAIDDDQFAEDVEYLLFKYYDRPFNEVRIGEAINDIFSTAHRYEIQIYKEYTMLAKAIITLESVVEHLDPELSIVEVAEPYGRMLAKERLNPKTKVSEWLKEGQKQKEYLLDIPRELRAALEKLNNSHVGVEMKIPKINIFLNKLDRISNRLSFSIILLAFSIIMVGLIIGSTFGDSSSPLVRLPVIEISFIATFLMFLWLLYAIFKSGRF</sequence>
<keyword evidence="2" id="KW-0472">Membrane</keyword>
<comment type="similarity">
    <text evidence="1">Belongs to the protein kinase superfamily. ADCK protein kinase family.</text>
</comment>
<dbReference type="GO" id="GO:0004672">
    <property type="term" value="F:protein kinase activity"/>
    <property type="evidence" value="ECO:0007669"/>
    <property type="project" value="InterPro"/>
</dbReference>
<dbReference type="CDD" id="cd05121">
    <property type="entry name" value="ABC1_ADCK3-like"/>
    <property type="match status" value="1"/>
</dbReference>
<dbReference type="InterPro" id="IPR011009">
    <property type="entry name" value="Kinase-like_dom_sf"/>
</dbReference>